<feature type="region of interest" description="Disordered" evidence="5">
    <location>
        <begin position="948"/>
        <end position="981"/>
    </location>
</feature>
<dbReference type="InterPro" id="IPR018967">
    <property type="entry name" value="FeS-contain_CDGSH-typ"/>
</dbReference>
<dbReference type="PANTHER" id="PTHR34400">
    <property type="match status" value="1"/>
</dbReference>
<evidence type="ECO:0000256" key="5">
    <source>
        <dbReference type="SAM" id="MobiDB-lite"/>
    </source>
</evidence>
<dbReference type="GO" id="GO:0005737">
    <property type="term" value="C:cytoplasm"/>
    <property type="evidence" value="ECO:0007669"/>
    <property type="project" value="UniProtKB-ARBA"/>
</dbReference>
<organism evidence="7 8">
    <name type="scientific">Trebonia kvetii</name>
    <dbReference type="NCBI Taxonomy" id="2480626"/>
    <lineage>
        <taxon>Bacteria</taxon>
        <taxon>Bacillati</taxon>
        <taxon>Actinomycetota</taxon>
        <taxon>Actinomycetes</taxon>
        <taxon>Streptosporangiales</taxon>
        <taxon>Treboniaceae</taxon>
        <taxon>Trebonia</taxon>
    </lineage>
</organism>
<dbReference type="InterPro" id="IPR042216">
    <property type="entry name" value="MitoNEET_CISD"/>
</dbReference>
<dbReference type="Pfam" id="PF06902">
    <property type="entry name" value="Fer4_19"/>
    <property type="match status" value="1"/>
</dbReference>
<evidence type="ECO:0000256" key="4">
    <source>
        <dbReference type="ARBA" id="ARBA00023014"/>
    </source>
</evidence>
<evidence type="ECO:0000256" key="3">
    <source>
        <dbReference type="ARBA" id="ARBA00023004"/>
    </source>
</evidence>
<dbReference type="InterPro" id="IPR009050">
    <property type="entry name" value="Globin-like_sf"/>
</dbReference>
<dbReference type="SMART" id="SM00704">
    <property type="entry name" value="ZnF_CDGSH"/>
    <property type="match status" value="2"/>
</dbReference>
<dbReference type="Pfam" id="PF09360">
    <property type="entry name" value="zf-CDGSH"/>
    <property type="match status" value="2"/>
</dbReference>
<reference evidence="7 8" key="1">
    <citation type="submission" date="2018-11" db="EMBL/GenBank/DDBJ databases">
        <title>Trebonia kvetii gen.nov., sp.nov., a novel acidophilic actinobacterium, and proposal of the new actinobacterial family Treboniaceae fam. nov.</title>
        <authorList>
            <person name="Rapoport D."/>
            <person name="Sagova-Mareckova M."/>
            <person name="Sedlacek I."/>
            <person name="Provaznik J."/>
            <person name="Kralova S."/>
            <person name="Pavlinic D."/>
            <person name="Benes V."/>
            <person name="Kopecky J."/>
        </authorList>
    </citation>
    <scope>NUCLEOTIDE SEQUENCE [LARGE SCALE GENOMIC DNA]</scope>
    <source>
        <strain evidence="7 8">15Tr583</strain>
    </source>
</reference>
<gene>
    <name evidence="7" type="ORF">EAS64_10290</name>
</gene>
<dbReference type="EMBL" id="RPFW01000002">
    <property type="protein sequence ID" value="TVZ05005.1"/>
    <property type="molecule type" value="Genomic_DNA"/>
</dbReference>
<name>A0A6P2C3D7_9ACTN</name>
<dbReference type="Gene3D" id="1.10.490.10">
    <property type="entry name" value="Globins"/>
    <property type="match status" value="1"/>
</dbReference>
<evidence type="ECO:0000313" key="8">
    <source>
        <dbReference type="Proteomes" id="UP000460272"/>
    </source>
</evidence>
<keyword evidence="2" id="KW-0479">Metal-binding</keyword>
<keyword evidence="4" id="KW-0411">Iron-sulfur</keyword>
<feature type="domain" description="Iron-binding zinc finger CDGSH type" evidence="6">
    <location>
        <begin position="787"/>
        <end position="823"/>
    </location>
</feature>
<evidence type="ECO:0000256" key="2">
    <source>
        <dbReference type="ARBA" id="ARBA00022723"/>
    </source>
</evidence>
<dbReference type="Proteomes" id="UP000460272">
    <property type="component" value="Unassembled WGS sequence"/>
</dbReference>
<keyword evidence="8" id="KW-1185">Reference proteome</keyword>
<dbReference type="OrthoDB" id="9798157at2"/>
<accession>A0A6P2C3D7</accession>
<dbReference type="GO" id="GO:0020037">
    <property type="term" value="F:heme binding"/>
    <property type="evidence" value="ECO:0007669"/>
    <property type="project" value="InterPro"/>
</dbReference>
<dbReference type="Gene3D" id="3.40.5.90">
    <property type="entry name" value="CDGSH iron-sulfur domain, mitoNEET-type"/>
    <property type="match status" value="2"/>
</dbReference>
<dbReference type="Pfam" id="PF12902">
    <property type="entry name" value="Ferritin-like"/>
    <property type="match status" value="1"/>
</dbReference>
<dbReference type="GO" id="GO:0019825">
    <property type="term" value="F:oxygen binding"/>
    <property type="evidence" value="ECO:0007669"/>
    <property type="project" value="InterPro"/>
</dbReference>
<dbReference type="InterPro" id="IPR026820">
    <property type="entry name" value="VioB/RebD_dom"/>
</dbReference>
<dbReference type="GO" id="GO:0051537">
    <property type="term" value="F:2 iron, 2 sulfur cluster binding"/>
    <property type="evidence" value="ECO:0007669"/>
    <property type="project" value="UniProtKB-KW"/>
</dbReference>
<dbReference type="InterPro" id="IPR012347">
    <property type="entry name" value="Ferritin-like"/>
</dbReference>
<dbReference type="GO" id="GO:0046872">
    <property type="term" value="F:metal ion binding"/>
    <property type="evidence" value="ECO:0007669"/>
    <property type="project" value="UniProtKB-KW"/>
</dbReference>
<keyword evidence="1" id="KW-0001">2Fe-2S</keyword>
<dbReference type="AlphaFoldDB" id="A0A6P2C3D7"/>
<dbReference type="InterPro" id="IPR010693">
    <property type="entry name" value="Divergent_4Fe-4S_mono-cluster"/>
</dbReference>
<keyword evidence="3" id="KW-0408">Iron</keyword>
<feature type="domain" description="Iron-binding zinc finger CDGSH type" evidence="6">
    <location>
        <begin position="633"/>
        <end position="668"/>
    </location>
</feature>
<dbReference type="InterPro" id="IPR012292">
    <property type="entry name" value="Globin/Proto"/>
</dbReference>
<feature type="region of interest" description="Disordered" evidence="5">
    <location>
        <begin position="531"/>
        <end position="551"/>
    </location>
</feature>
<evidence type="ECO:0000259" key="6">
    <source>
        <dbReference type="SMART" id="SM00704"/>
    </source>
</evidence>
<dbReference type="Gene3D" id="1.20.1260.10">
    <property type="match status" value="1"/>
</dbReference>
<sequence length="1053" mass="114487">MSESTEEQQKALPGRLAQVIATRGGLAPPEAPFVIEHREALIYMLCEAAELEHGIMCQYLFAAFSIKQDAAEGLTDDQVATVRRWRERISHVAAQEMLHLALVQNLLSAIGAAPHLSRPNFPQPASHYPAGVNLTLLPFGEAALRHFMFLERPEGMALHDAPGLAAYGRAAPAMQPGDIAPHGQDFATVGHLYRSIEAGIEHLAQKYGERGLFVGPPRAQATQQYFQWPELVAVTDVTSARRAIGEILEQGEGPRGDWRNAHFGQFVEILDEFEQLREADRGFDPVRPVVPLNVRPSERDPNVPLVTDQLAQRVMDLFNVCYEVLLLMLQRFFAHAEETDAQLKVLADGTYALMVQAIKPLGDVITRLPAGPEYPGQTAGPSFELFYESDYVLPHREAAWVLLAERIEAAATFCQPSGTDSTPEVTQTLAEVRDALAGIASSLQAHLPSRPAPAPAAAVEEVPVMLDRARAFYRTCAGGSLDDVVSSAFADVARSAYLLLEHTTRSENSAAETVTVARITDSVLRPLADRLGRDRPADTSGVPEPRVPDGTVPELARRAAMDATQLRVQLADTAPPELLEAVAALQRVAVDLAPDAAGQAAELAETQRGLRPRIVVAENGPYLVTNAAAVRSYLGERLRVPPQLALCRCGESGDKPFCDGSHARTGFSGAKDPKRVPDQRDTYPGTQVTVFDNRGICQHSGFCTDRLPAVFRSDAEPFVAPSGGRMDEIVRAVRDCPSGALSLAFDGTEARDLAEWHGIREPAIEVSLDGPYRVTGAIPLADAAGKDVPPALGSSREHYALCRCGHSQNKPFCSGMHWYVQFRDPAGTADPTLFEWAGGLPALTRMTRMLYESLLPADDLLAPAFADLPPGAPQREAAWLAEAFGGPQRRGVTSLAGRDLTPALRARWASLALRAADQAGLPDDPAFRAALAGFLEWASRVPADSPGHVPSWDWSPGGRPDTSGEQAGASEPSVKLPGPDETVGFEAHIRPLFRERDRTSMRFAFDLWSRDDVQQHATEILRQLRNGTMPCDGAWPQSWTEVFRRWAESGFQP</sequence>
<dbReference type="RefSeq" id="WP_145852711.1">
    <property type="nucleotide sequence ID" value="NZ_RPFW01000002.1"/>
</dbReference>
<dbReference type="PANTHER" id="PTHR34400:SF4">
    <property type="entry name" value="MEMBRANE PROTEIN"/>
    <property type="match status" value="1"/>
</dbReference>
<comment type="caution">
    <text evidence="7">The sequence shown here is derived from an EMBL/GenBank/DDBJ whole genome shotgun (WGS) entry which is preliminary data.</text>
</comment>
<dbReference type="SUPFAM" id="SSF46458">
    <property type="entry name" value="Globin-like"/>
    <property type="match status" value="1"/>
</dbReference>
<evidence type="ECO:0000256" key="1">
    <source>
        <dbReference type="ARBA" id="ARBA00022714"/>
    </source>
</evidence>
<protein>
    <recommendedName>
        <fullName evidence="6">Iron-binding zinc finger CDGSH type domain-containing protein</fullName>
    </recommendedName>
</protein>
<evidence type="ECO:0000313" key="7">
    <source>
        <dbReference type="EMBL" id="TVZ05005.1"/>
    </source>
</evidence>
<proteinExistence type="predicted"/>